<dbReference type="PANTHER" id="PTHR34822:SF1">
    <property type="entry name" value="GRPB FAMILY PROTEIN"/>
    <property type="match status" value="1"/>
</dbReference>
<evidence type="ECO:0008006" key="3">
    <source>
        <dbReference type="Google" id="ProtNLM"/>
    </source>
</evidence>
<sequence length="174" mass="20296">MNDISHTQLLLSQSSWKEKFQTEKDELQKIFSDAAISIKHIGSTSIDGLSSKPIIDIVVLIEKREDADNFVESLNRLGYWYDKENSSGERHFFRKGDPTEFHLSIAYTDKGSFWKRQTLFRDYLQNHPEVRNEYAKLKENLLKEDPTGSDGYISGKSEFIQRILILVEKEFNDK</sequence>
<proteinExistence type="predicted"/>
<evidence type="ECO:0000313" key="1">
    <source>
        <dbReference type="EMBL" id="KKT61098.1"/>
    </source>
</evidence>
<dbReference type="Proteomes" id="UP000033945">
    <property type="component" value="Unassembled WGS sequence"/>
</dbReference>
<dbReference type="InterPro" id="IPR043519">
    <property type="entry name" value="NT_sf"/>
</dbReference>
<name>A0A0G1IQ86_9BACT</name>
<dbReference type="Pfam" id="PF04229">
    <property type="entry name" value="GrpB"/>
    <property type="match status" value="1"/>
</dbReference>
<dbReference type="SUPFAM" id="SSF81301">
    <property type="entry name" value="Nucleotidyltransferase"/>
    <property type="match status" value="1"/>
</dbReference>
<dbReference type="PANTHER" id="PTHR34822">
    <property type="entry name" value="GRPB DOMAIN PROTEIN (AFU_ORTHOLOGUE AFUA_1G01530)"/>
    <property type="match status" value="1"/>
</dbReference>
<gene>
    <name evidence="1" type="ORF">UW55_C0038G0003</name>
</gene>
<dbReference type="EMBL" id="LCIT01000038">
    <property type="protein sequence ID" value="KKT61098.1"/>
    <property type="molecule type" value="Genomic_DNA"/>
</dbReference>
<dbReference type="InterPro" id="IPR007344">
    <property type="entry name" value="GrpB/CoaE"/>
</dbReference>
<evidence type="ECO:0000313" key="2">
    <source>
        <dbReference type="Proteomes" id="UP000033945"/>
    </source>
</evidence>
<comment type="caution">
    <text evidence="1">The sequence shown here is derived from an EMBL/GenBank/DDBJ whole genome shotgun (WGS) entry which is preliminary data.</text>
</comment>
<dbReference type="AlphaFoldDB" id="A0A0G1IQ86"/>
<protein>
    <recommendedName>
        <fullName evidence="3">Glutamate-rich protein grpB</fullName>
    </recommendedName>
</protein>
<dbReference type="Gene3D" id="3.30.460.10">
    <property type="entry name" value="Beta Polymerase, domain 2"/>
    <property type="match status" value="1"/>
</dbReference>
<accession>A0A0G1IQ86</accession>
<reference evidence="1 2" key="1">
    <citation type="journal article" date="2015" name="Nature">
        <title>rRNA introns, odd ribosomes, and small enigmatic genomes across a large radiation of phyla.</title>
        <authorList>
            <person name="Brown C.T."/>
            <person name="Hug L.A."/>
            <person name="Thomas B.C."/>
            <person name="Sharon I."/>
            <person name="Castelle C.J."/>
            <person name="Singh A."/>
            <person name="Wilkins M.J."/>
            <person name="Williams K.H."/>
            <person name="Banfield J.F."/>
        </authorList>
    </citation>
    <scope>NUCLEOTIDE SEQUENCE [LARGE SCALE GENOMIC DNA]</scope>
</reference>
<organism evidence="1 2">
    <name type="scientific">Candidatus Giovannonibacteria bacterium GW2011_GWA2_44_26</name>
    <dbReference type="NCBI Taxonomy" id="1618648"/>
    <lineage>
        <taxon>Bacteria</taxon>
        <taxon>Candidatus Giovannoniibacteriota</taxon>
    </lineage>
</organism>